<organism evidence="1 2">
    <name type="scientific">Peronosclerospora sorghi</name>
    <dbReference type="NCBI Taxonomy" id="230839"/>
    <lineage>
        <taxon>Eukaryota</taxon>
        <taxon>Sar</taxon>
        <taxon>Stramenopiles</taxon>
        <taxon>Oomycota</taxon>
        <taxon>Peronosporomycetes</taxon>
        <taxon>Peronosporales</taxon>
        <taxon>Peronosporaceae</taxon>
        <taxon>Peronosclerospora</taxon>
    </lineage>
</organism>
<dbReference type="EMBL" id="CM047590">
    <property type="protein sequence ID" value="KAI9919660.1"/>
    <property type="molecule type" value="Genomic_DNA"/>
</dbReference>
<dbReference type="Proteomes" id="UP001163321">
    <property type="component" value="Chromosome 11"/>
</dbReference>
<sequence length="93" mass="10706">MYTKVVKQPMDLSKIENKLKRSGVKELDTIHFANDVRLMWSNCKLFNNDGSGITRAADILSAGFERLYKESIAPPLRNWTELRVFVVCLLTRC</sequence>
<evidence type="ECO:0000313" key="1">
    <source>
        <dbReference type="EMBL" id="KAI9919660.1"/>
    </source>
</evidence>
<gene>
    <name evidence="1" type="ORF">PsorP6_017274</name>
</gene>
<reference evidence="1 2" key="1">
    <citation type="journal article" date="2022" name="bioRxiv">
        <title>The genome of the oomycete Peronosclerospora sorghi, a cosmopolitan pathogen of maize and sorghum, is inflated with dispersed pseudogenes.</title>
        <authorList>
            <person name="Fletcher K."/>
            <person name="Martin F."/>
            <person name="Isakeit T."/>
            <person name="Cavanaugh K."/>
            <person name="Magill C."/>
            <person name="Michelmore R."/>
        </authorList>
    </citation>
    <scope>NUCLEOTIDE SEQUENCE [LARGE SCALE GENOMIC DNA]</scope>
    <source>
        <strain evidence="1">P6</strain>
    </source>
</reference>
<accession>A0ACC0WLA2</accession>
<keyword evidence="2" id="KW-1185">Reference proteome</keyword>
<protein>
    <submittedName>
        <fullName evidence="1">Uncharacterized protein</fullName>
    </submittedName>
</protein>
<proteinExistence type="predicted"/>
<name>A0ACC0WLA2_9STRA</name>
<comment type="caution">
    <text evidence="1">The sequence shown here is derived from an EMBL/GenBank/DDBJ whole genome shotgun (WGS) entry which is preliminary data.</text>
</comment>
<evidence type="ECO:0000313" key="2">
    <source>
        <dbReference type="Proteomes" id="UP001163321"/>
    </source>
</evidence>